<feature type="transmembrane region" description="Helical" evidence="3">
    <location>
        <begin position="12"/>
        <end position="30"/>
    </location>
</feature>
<proteinExistence type="predicted"/>
<keyword evidence="2 3" id="KW-0472">Membrane</keyword>
<evidence type="ECO:0000313" key="6">
    <source>
        <dbReference type="Proteomes" id="UP000588604"/>
    </source>
</evidence>
<dbReference type="RefSeq" id="WP_184496454.1">
    <property type="nucleotide sequence ID" value="NZ_JACIJO010000003.1"/>
</dbReference>
<feature type="domain" description="Bacterial surface antigen (D15)" evidence="4">
    <location>
        <begin position="196"/>
        <end position="266"/>
    </location>
</feature>
<comment type="caution">
    <text evidence="5">The sequence shown here is derived from an EMBL/GenBank/DDBJ whole genome shotgun (WGS) entry which is preliminary data.</text>
</comment>
<dbReference type="AlphaFoldDB" id="A0A841MLD9"/>
<reference evidence="5 6" key="1">
    <citation type="submission" date="2020-08" db="EMBL/GenBank/DDBJ databases">
        <title>Genomic Encyclopedia of Type Strains, Phase IV (KMG-IV): sequencing the most valuable type-strain genomes for metagenomic binning, comparative biology and taxonomic classification.</title>
        <authorList>
            <person name="Goeker M."/>
        </authorList>
    </citation>
    <scope>NUCLEOTIDE SEQUENCE [LARGE SCALE GENOMIC DNA]</scope>
    <source>
        <strain evidence="5 6">DSM 102044</strain>
    </source>
</reference>
<evidence type="ECO:0000256" key="2">
    <source>
        <dbReference type="ARBA" id="ARBA00023136"/>
    </source>
</evidence>
<keyword evidence="3" id="KW-1133">Transmembrane helix</keyword>
<sequence>MRISYHISLLRLWISIVLTGFFYCISFTTFSQKKAEPSFRDEEDGKFDLSDWIIDANGFVPIPLLITEPALGGFGGALGLAFLNPVPGSPPNITTVLAGYTANKTWFIGGIHTKNIPEKGIKYRYGTVYANVNISLYREIPVVGEQEFKFNFKMLPVFFEGTKQLGDSKWRAGFNYTFLWNRVGYNGELPYFVPAKEINSHISMIGPVIQYDSRDNVFTPNKGTKVDFSYTISQNWTGSDYNYSRLNIANYSYWPVSKNWILGLRAEYQQVFNSPPFYLLPGINLRGVPAARYQGLQTALTELENRIDISSRWSIMAFGGLAKAFNGFDDFGESDLAYNIGTGYRYLIARKFGLRMGMDVAFGPDDWGYYIIFGSNWLR</sequence>
<protein>
    <recommendedName>
        <fullName evidence="4">Bacterial surface antigen (D15) domain-containing protein</fullName>
    </recommendedName>
</protein>
<dbReference type="Pfam" id="PF01103">
    <property type="entry name" value="Omp85"/>
    <property type="match status" value="1"/>
</dbReference>
<name>A0A841MLD9_9BACT</name>
<accession>A0A841MLD9</accession>
<dbReference type="GO" id="GO:0019867">
    <property type="term" value="C:outer membrane"/>
    <property type="evidence" value="ECO:0007669"/>
    <property type="project" value="InterPro"/>
</dbReference>
<organism evidence="5 6">
    <name type="scientific">Algoriphagus iocasae</name>
    <dbReference type="NCBI Taxonomy" id="1836499"/>
    <lineage>
        <taxon>Bacteria</taxon>
        <taxon>Pseudomonadati</taxon>
        <taxon>Bacteroidota</taxon>
        <taxon>Cytophagia</taxon>
        <taxon>Cytophagales</taxon>
        <taxon>Cyclobacteriaceae</taxon>
        <taxon>Algoriphagus</taxon>
    </lineage>
</organism>
<evidence type="ECO:0000313" key="5">
    <source>
        <dbReference type="EMBL" id="MBB6327693.1"/>
    </source>
</evidence>
<evidence type="ECO:0000256" key="3">
    <source>
        <dbReference type="SAM" id="Phobius"/>
    </source>
</evidence>
<gene>
    <name evidence="5" type="ORF">FHS59_003336</name>
</gene>
<evidence type="ECO:0000259" key="4">
    <source>
        <dbReference type="Pfam" id="PF01103"/>
    </source>
</evidence>
<dbReference type="EMBL" id="JACIJO010000003">
    <property type="protein sequence ID" value="MBB6327693.1"/>
    <property type="molecule type" value="Genomic_DNA"/>
</dbReference>
<keyword evidence="6" id="KW-1185">Reference proteome</keyword>
<dbReference type="Proteomes" id="UP000588604">
    <property type="component" value="Unassembled WGS sequence"/>
</dbReference>
<dbReference type="InterPro" id="IPR000184">
    <property type="entry name" value="Bac_surfAg_D15"/>
</dbReference>
<keyword evidence="3" id="KW-0812">Transmembrane</keyword>
<evidence type="ECO:0000256" key="1">
    <source>
        <dbReference type="ARBA" id="ARBA00004370"/>
    </source>
</evidence>
<dbReference type="Gene3D" id="2.40.160.50">
    <property type="entry name" value="membrane protein fhac: a member of the omp85/tpsb transporter family"/>
    <property type="match status" value="1"/>
</dbReference>
<comment type="subcellular location">
    <subcellularLocation>
        <location evidence="1">Membrane</location>
    </subcellularLocation>
</comment>